<feature type="domain" description="Amidohydrolase 3" evidence="1">
    <location>
        <begin position="45"/>
        <end position="514"/>
    </location>
</feature>
<dbReference type="EMBL" id="CAJEWA010000004">
    <property type="protein sequence ID" value="CAD2071916.1"/>
    <property type="molecule type" value="Genomic_DNA"/>
</dbReference>
<accession>A0A6V7R3K9</accession>
<reference evidence="3 5" key="2">
    <citation type="submission" date="2020-08" db="EMBL/GenBank/DDBJ databases">
        <title>Genomic Encyclopedia of Type Strains, Phase IV (KMG-IV): sequencing the most valuable type-strain genomes for metagenomic binning, comparative biology and taxonomic classification.</title>
        <authorList>
            <person name="Goeker M."/>
        </authorList>
    </citation>
    <scope>NUCLEOTIDE SEQUENCE [LARGE SCALE GENOMIC DNA]</scope>
    <source>
        <strain evidence="3 5">DSM 22419</strain>
    </source>
</reference>
<evidence type="ECO:0000313" key="2">
    <source>
        <dbReference type="EMBL" id="CAD2071916.1"/>
    </source>
</evidence>
<organism evidence="2 4">
    <name type="scientific">Jeotgalicoccus coquinae</name>
    <dbReference type="NCBI Taxonomy" id="709509"/>
    <lineage>
        <taxon>Bacteria</taxon>
        <taxon>Bacillati</taxon>
        <taxon>Bacillota</taxon>
        <taxon>Bacilli</taxon>
        <taxon>Bacillales</taxon>
        <taxon>Staphylococcaceae</taxon>
        <taxon>Jeotgalicoccus</taxon>
    </lineage>
</organism>
<comment type="caution">
    <text evidence="2">The sequence shown here is derived from an EMBL/GenBank/DDBJ whole genome shotgun (WGS) entry which is preliminary data.</text>
</comment>
<dbReference type="PANTHER" id="PTHR22642">
    <property type="entry name" value="IMIDAZOLONEPROPIONASE"/>
    <property type="match status" value="1"/>
</dbReference>
<dbReference type="Gene3D" id="3.10.310.70">
    <property type="match status" value="1"/>
</dbReference>
<dbReference type="PANTHER" id="PTHR22642:SF2">
    <property type="entry name" value="PROTEIN LONG AFTER FAR-RED 3"/>
    <property type="match status" value="1"/>
</dbReference>
<keyword evidence="5" id="KW-1185">Reference proteome</keyword>
<proteinExistence type="predicted"/>
<sequence length="516" mass="58127">MSTLYYNGTIYTMTGNMDTVNAVLISNGLIEKTGRYEELEMLADEFIDLKGKTMMPALTDVHQHLVMIGKKLELLALDDVTDIDEMKQQVKAFKTNRTWNNILGYDENNFEDQYKISIKELDELTDKPTLITRICAHAGVVNSAAFEALNITKDTENPEGGYFERDEHGELTGWVYDKAFEEIRAATVEDTTESLGEDIARGVKYLQSLGIANAHTEDLAYYGDFNVPLDAYLNTLGKDALKFRVNLLTHEQVYEDVVNADKIYKENFVERDAMKIFADGAFGAKTALVSEPYVDSTDKGLQIHTVEKLEQMVQTARSNNDAVAVHMIGDHAIEMVLDAIEKYPVPKGKHDRLIHISLLRPDLIDRIANLPVVCDIQPTFLTSDMPWVAEYIGEERAKYLYPFKTLLDKGVIMGGSSDAPIEKVNPFLGIHALMTREDNGAVYNPAEIVSRFDAFKMYTVEAAKIVYRENIQGKIEAGYFADFIVLDRDVMTVSPDELKETKVLKTIIDGDIVFEM</sequence>
<dbReference type="SUPFAM" id="SSF51556">
    <property type="entry name" value="Metallo-dependent hydrolases"/>
    <property type="match status" value="1"/>
</dbReference>
<dbReference type="SUPFAM" id="SSF51338">
    <property type="entry name" value="Composite domain of metallo-dependent hydrolases"/>
    <property type="match status" value="1"/>
</dbReference>
<evidence type="ECO:0000313" key="3">
    <source>
        <dbReference type="EMBL" id="MBB6423339.1"/>
    </source>
</evidence>
<dbReference type="Gene3D" id="3.20.20.140">
    <property type="entry name" value="Metal-dependent hydrolases"/>
    <property type="match status" value="1"/>
</dbReference>
<dbReference type="InterPro" id="IPR032466">
    <property type="entry name" value="Metal_Hydrolase"/>
</dbReference>
<protein>
    <submittedName>
        <fullName evidence="2">N-substituted formamide deformylase</fullName>
    </submittedName>
</protein>
<dbReference type="EMBL" id="JACHFF010000002">
    <property type="protein sequence ID" value="MBB6423339.1"/>
    <property type="molecule type" value="Genomic_DNA"/>
</dbReference>
<dbReference type="Pfam" id="PF07969">
    <property type="entry name" value="Amidohydro_3"/>
    <property type="match status" value="1"/>
</dbReference>
<dbReference type="RefSeq" id="WP_184282926.1">
    <property type="nucleotide sequence ID" value="NZ_BMCO01000002.1"/>
</dbReference>
<gene>
    <name evidence="2" type="primary">nfdA</name>
    <name evidence="3" type="ORF">HNR41_001311</name>
    <name evidence="2" type="ORF">JEOCOQ751_00468</name>
</gene>
<evidence type="ECO:0000259" key="1">
    <source>
        <dbReference type="Pfam" id="PF07969"/>
    </source>
</evidence>
<evidence type="ECO:0000313" key="4">
    <source>
        <dbReference type="Proteomes" id="UP000534001"/>
    </source>
</evidence>
<reference evidence="2 4" key="1">
    <citation type="submission" date="2020-07" db="EMBL/GenBank/DDBJ databases">
        <authorList>
            <person name="Criscuolo A."/>
        </authorList>
    </citation>
    <scope>NUCLEOTIDE SEQUENCE [LARGE SCALE GENOMIC DNA]</scope>
    <source>
        <strain evidence="2">CIP111751</strain>
    </source>
</reference>
<dbReference type="Proteomes" id="UP000534001">
    <property type="component" value="Unassembled WGS sequence"/>
</dbReference>
<dbReference type="AlphaFoldDB" id="A0A6V7R3K9"/>
<dbReference type="InterPro" id="IPR011059">
    <property type="entry name" value="Metal-dep_hydrolase_composite"/>
</dbReference>
<dbReference type="InterPro" id="IPR033932">
    <property type="entry name" value="YtcJ-like"/>
</dbReference>
<evidence type="ECO:0000313" key="5">
    <source>
        <dbReference type="Proteomes" id="UP000545588"/>
    </source>
</evidence>
<dbReference type="GO" id="GO:0016810">
    <property type="term" value="F:hydrolase activity, acting on carbon-nitrogen (but not peptide) bonds"/>
    <property type="evidence" value="ECO:0007669"/>
    <property type="project" value="InterPro"/>
</dbReference>
<dbReference type="Gene3D" id="2.30.40.10">
    <property type="entry name" value="Urease, subunit C, domain 1"/>
    <property type="match status" value="1"/>
</dbReference>
<name>A0A6V7R3K9_9STAP</name>
<dbReference type="InterPro" id="IPR013108">
    <property type="entry name" value="Amidohydro_3"/>
</dbReference>
<dbReference type="Proteomes" id="UP000545588">
    <property type="component" value="Unassembled WGS sequence"/>
</dbReference>
<dbReference type="CDD" id="cd01300">
    <property type="entry name" value="YtcJ_like"/>
    <property type="match status" value="1"/>
</dbReference>